<dbReference type="GO" id="GO:0003924">
    <property type="term" value="F:GTPase activity"/>
    <property type="evidence" value="ECO:0007669"/>
    <property type="project" value="UniProtKB-UniRule"/>
</dbReference>
<feature type="binding site" evidence="10">
    <location>
        <begin position="345"/>
        <end position="348"/>
    </location>
    <ligand>
        <name>GTP</name>
        <dbReference type="ChEBI" id="CHEBI:37565"/>
    </ligand>
</feature>
<dbReference type="Proteomes" id="UP000315439">
    <property type="component" value="Unassembled WGS sequence"/>
</dbReference>
<dbReference type="AlphaFoldDB" id="A0A545UIE0"/>
<feature type="domain" description="SRP54-type proteins GTP-binding" evidence="13">
    <location>
        <begin position="192"/>
        <end position="393"/>
    </location>
</feature>
<dbReference type="InterPro" id="IPR013822">
    <property type="entry name" value="Signal_recog_particl_SRP54_hlx"/>
</dbReference>
<dbReference type="EC" id="3.6.5.4" evidence="10"/>
<evidence type="ECO:0000259" key="12">
    <source>
        <dbReference type="SMART" id="SM00382"/>
    </source>
</evidence>
<evidence type="ECO:0000256" key="9">
    <source>
        <dbReference type="ARBA" id="ARBA00053570"/>
    </source>
</evidence>
<dbReference type="SMART" id="SM00962">
    <property type="entry name" value="SRP54"/>
    <property type="match status" value="1"/>
</dbReference>
<dbReference type="Pfam" id="PF02881">
    <property type="entry name" value="SRP54_N"/>
    <property type="match status" value="1"/>
</dbReference>
<dbReference type="PANTHER" id="PTHR43134">
    <property type="entry name" value="SIGNAL RECOGNITION PARTICLE RECEPTOR SUBUNIT ALPHA"/>
    <property type="match status" value="1"/>
</dbReference>
<evidence type="ECO:0000256" key="3">
    <source>
        <dbReference type="ARBA" id="ARBA00022741"/>
    </source>
</evidence>
<evidence type="ECO:0000256" key="10">
    <source>
        <dbReference type="HAMAP-Rule" id="MF_00920"/>
    </source>
</evidence>
<feature type="region of interest" description="Disordered" evidence="11">
    <location>
        <begin position="1"/>
        <end position="89"/>
    </location>
</feature>
<keyword evidence="3 10" id="KW-0547">Nucleotide-binding</keyword>
<dbReference type="FunFam" id="3.40.50.300:FF:000053">
    <property type="entry name" value="Signal recognition particle receptor FtsY"/>
    <property type="match status" value="1"/>
</dbReference>
<dbReference type="CDD" id="cd17874">
    <property type="entry name" value="FtsY"/>
    <property type="match status" value="1"/>
</dbReference>
<comment type="subunit">
    <text evidence="10">Part of the signal recognition particle protein translocation system, which is composed of SRP and FtsY. SRP is a ribonucleoprotein composed of Ffh and a 4.5S RNA molecule.</text>
</comment>
<evidence type="ECO:0000313" key="16">
    <source>
        <dbReference type="Proteomes" id="UP000315439"/>
    </source>
</evidence>
<dbReference type="FunFam" id="1.20.120.140:FF:000002">
    <property type="entry name" value="Signal recognition particle receptor FtsY"/>
    <property type="match status" value="1"/>
</dbReference>
<keyword evidence="4 10" id="KW-0378">Hydrolase</keyword>
<dbReference type="InterPro" id="IPR042101">
    <property type="entry name" value="SRP54_N_sf"/>
</dbReference>
<dbReference type="EMBL" id="VIKS01000002">
    <property type="protein sequence ID" value="TQV89231.1"/>
    <property type="molecule type" value="Genomic_DNA"/>
</dbReference>
<keyword evidence="6 10" id="KW-0472">Membrane</keyword>
<dbReference type="Gene3D" id="1.20.120.140">
    <property type="entry name" value="Signal recognition particle SRP54, nucleotide-binding domain"/>
    <property type="match status" value="1"/>
</dbReference>
<dbReference type="Pfam" id="PF00448">
    <property type="entry name" value="SRP54"/>
    <property type="match status" value="1"/>
</dbReference>
<feature type="binding site" evidence="10">
    <location>
        <begin position="281"/>
        <end position="285"/>
    </location>
    <ligand>
        <name>GTP</name>
        <dbReference type="ChEBI" id="CHEBI:37565"/>
    </ligand>
</feature>
<comment type="function">
    <text evidence="9 10">Involved in targeting and insertion of nascent membrane proteins into the cytoplasmic membrane. Acts as a receptor for the complex formed by the signal recognition particle (SRP) and the ribosome-nascent chain (RNC). Interaction with SRP-RNC leads to the transfer of the RNC complex to the Sec translocase for insertion into the membrane, the hydrolysis of GTP by both Ffh and FtsY, and the dissociation of the SRP-FtsY complex into the individual components.</text>
</comment>
<keyword evidence="5 10" id="KW-0342">GTP-binding</keyword>
<keyword evidence="7 10" id="KW-0675">Receptor</keyword>
<keyword evidence="1 10" id="KW-1003">Cell membrane</keyword>
<dbReference type="GO" id="GO:0005886">
    <property type="term" value="C:plasma membrane"/>
    <property type="evidence" value="ECO:0007669"/>
    <property type="project" value="UniProtKB-SubCell"/>
</dbReference>
<gene>
    <name evidence="10 15" type="primary">ftsY</name>
    <name evidence="15" type="ORF">FLL46_03630</name>
</gene>
<dbReference type="InterPro" id="IPR003593">
    <property type="entry name" value="AAA+_ATPase"/>
</dbReference>
<dbReference type="InterPro" id="IPR004390">
    <property type="entry name" value="SR_rcpt_FtsY"/>
</dbReference>
<sequence>MSDKSPGKKGLFGWFGGKKSTKSEEPSEQEVASKEPDGELPVTEDTLSADESSSVKEPISSVTENAETEIPPAQSEVETPAEQPTKTPKVSFFQRLKQGLSKTRSQFSEGLANLVLGQKEIDEDILEEVETLLLMADVGVDTTSRIIEDLTDKANRKELKDTSALTQRLKELLLEIVEPVQAPLNIPQQDSPFVILMVGVNGVGKTTTIGKLAHQFQAQGNSVMLAAGDTFRAAAVEQLKAWGERNQVPVVAQHTGADSASVIYDAVEAAKARNIDIVIADTAGRLHNKSNLMEELSKVKRVMGKVDATAPHEVMLVVDAGTGQNALVQATEFNKSVALNSVTITKLDGTAKGGVVFALADKMKLPIRYIGVGESKEDLRAFNAADFIEALFEQ</sequence>
<dbReference type="HAMAP" id="MF_00920">
    <property type="entry name" value="FtsY"/>
    <property type="match status" value="1"/>
</dbReference>
<feature type="domain" description="Signal recognition particle SRP54 helical bundle" evidence="14">
    <location>
        <begin position="96"/>
        <end position="177"/>
    </location>
</feature>
<keyword evidence="16" id="KW-1185">Reference proteome</keyword>
<dbReference type="InterPro" id="IPR036225">
    <property type="entry name" value="SRP/SRP_N"/>
</dbReference>
<evidence type="ECO:0000256" key="5">
    <source>
        <dbReference type="ARBA" id="ARBA00023134"/>
    </source>
</evidence>
<evidence type="ECO:0000256" key="6">
    <source>
        <dbReference type="ARBA" id="ARBA00023136"/>
    </source>
</evidence>
<evidence type="ECO:0000259" key="14">
    <source>
        <dbReference type="SMART" id="SM00963"/>
    </source>
</evidence>
<feature type="compositionally biased region" description="Basic and acidic residues" evidence="11">
    <location>
        <begin position="21"/>
        <end position="37"/>
    </location>
</feature>
<dbReference type="GO" id="GO:0006614">
    <property type="term" value="P:SRP-dependent cotranslational protein targeting to membrane"/>
    <property type="evidence" value="ECO:0007669"/>
    <property type="project" value="InterPro"/>
</dbReference>
<comment type="similarity">
    <text evidence="10">Belongs to the GTP-binding SRP family. FtsY subfamily.</text>
</comment>
<dbReference type="GO" id="GO:0005047">
    <property type="term" value="F:signal recognition particle binding"/>
    <property type="evidence" value="ECO:0007669"/>
    <property type="project" value="TreeGrafter"/>
</dbReference>
<feature type="domain" description="AAA+ ATPase" evidence="12">
    <location>
        <begin position="191"/>
        <end position="343"/>
    </location>
</feature>
<dbReference type="SUPFAM" id="SSF52540">
    <property type="entry name" value="P-loop containing nucleoside triphosphate hydrolases"/>
    <property type="match status" value="1"/>
</dbReference>
<evidence type="ECO:0000256" key="7">
    <source>
        <dbReference type="ARBA" id="ARBA00023170"/>
    </source>
</evidence>
<evidence type="ECO:0000313" key="15">
    <source>
        <dbReference type="EMBL" id="TQV89231.1"/>
    </source>
</evidence>
<dbReference type="PANTHER" id="PTHR43134:SF1">
    <property type="entry name" value="SIGNAL RECOGNITION PARTICLE RECEPTOR SUBUNIT ALPHA"/>
    <property type="match status" value="1"/>
</dbReference>
<reference evidence="15 16" key="1">
    <citation type="submission" date="2019-07" db="EMBL/GenBank/DDBJ databases">
        <title>Draft genome for Aliikangiella sp. M105.</title>
        <authorList>
            <person name="Wang G."/>
        </authorList>
    </citation>
    <scope>NUCLEOTIDE SEQUENCE [LARGE SCALE GENOMIC DNA]</scope>
    <source>
        <strain evidence="15 16">M105</strain>
    </source>
</reference>
<organism evidence="15 16">
    <name type="scientific">Aliikangiella coralliicola</name>
    <dbReference type="NCBI Taxonomy" id="2592383"/>
    <lineage>
        <taxon>Bacteria</taxon>
        <taxon>Pseudomonadati</taxon>
        <taxon>Pseudomonadota</taxon>
        <taxon>Gammaproteobacteria</taxon>
        <taxon>Oceanospirillales</taxon>
        <taxon>Pleioneaceae</taxon>
        <taxon>Aliikangiella</taxon>
    </lineage>
</organism>
<comment type="catalytic activity">
    <reaction evidence="8 10">
        <text>GTP + H2O = GDP + phosphate + H(+)</text>
        <dbReference type="Rhea" id="RHEA:19669"/>
        <dbReference type="ChEBI" id="CHEBI:15377"/>
        <dbReference type="ChEBI" id="CHEBI:15378"/>
        <dbReference type="ChEBI" id="CHEBI:37565"/>
        <dbReference type="ChEBI" id="CHEBI:43474"/>
        <dbReference type="ChEBI" id="CHEBI:58189"/>
        <dbReference type="EC" id="3.6.5.4"/>
    </reaction>
</comment>
<protein>
    <recommendedName>
        <fullName evidence="10">Signal recognition particle receptor FtsY</fullName>
        <shortName evidence="10">SRP receptor</shortName>
        <ecNumber evidence="10">3.6.5.4</ecNumber>
    </recommendedName>
</protein>
<evidence type="ECO:0000256" key="2">
    <source>
        <dbReference type="ARBA" id="ARBA00022490"/>
    </source>
</evidence>
<dbReference type="SUPFAM" id="SSF47364">
    <property type="entry name" value="Domain of the SRP/SRP receptor G-proteins"/>
    <property type="match status" value="1"/>
</dbReference>
<dbReference type="OrthoDB" id="9804720at2"/>
<dbReference type="GO" id="GO:0005525">
    <property type="term" value="F:GTP binding"/>
    <property type="evidence" value="ECO:0007669"/>
    <property type="project" value="UniProtKB-UniRule"/>
</dbReference>
<dbReference type="NCBIfam" id="TIGR00064">
    <property type="entry name" value="ftsY"/>
    <property type="match status" value="1"/>
</dbReference>
<evidence type="ECO:0000256" key="8">
    <source>
        <dbReference type="ARBA" id="ARBA00048027"/>
    </source>
</evidence>
<evidence type="ECO:0000256" key="4">
    <source>
        <dbReference type="ARBA" id="ARBA00022801"/>
    </source>
</evidence>
<proteinExistence type="inferred from homology"/>
<dbReference type="SMART" id="SM00382">
    <property type="entry name" value="AAA"/>
    <property type="match status" value="1"/>
</dbReference>
<dbReference type="InterPro" id="IPR027417">
    <property type="entry name" value="P-loop_NTPase"/>
</dbReference>
<comment type="subcellular location">
    <subcellularLocation>
        <location evidence="10">Cell membrane</location>
        <topology evidence="10">Peripheral membrane protein</topology>
        <orientation evidence="10">Cytoplasmic side</orientation>
    </subcellularLocation>
    <subcellularLocation>
        <location evidence="10">Cytoplasm</location>
    </subcellularLocation>
</comment>
<dbReference type="GO" id="GO:0005737">
    <property type="term" value="C:cytoplasm"/>
    <property type="evidence" value="ECO:0007669"/>
    <property type="project" value="UniProtKB-SubCell"/>
</dbReference>
<evidence type="ECO:0000256" key="1">
    <source>
        <dbReference type="ARBA" id="ARBA00022475"/>
    </source>
</evidence>
<dbReference type="Gene3D" id="3.40.50.300">
    <property type="entry name" value="P-loop containing nucleotide triphosphate hydrolases"/>
    <property type="match status" value="1"/>
</dbReference>
<dbReference type="InterPro" id="IPR000897">
    <property type="entry name" value="SRP54_GTPase_dom"/>
</dbReference>
<accession>A0A545UIE0</accession>
<comment type="caution">
    <text evidence="15">The sequence shown here is derived from an EMBL/GenBank/DDBJ whole genome shotgun (WGS) entry which is preliminary data.</text>
</comment>
<evidence type="ECO:0000256" key="11">
    <source>
        <dbReference type="SAM" id="MobiDB-lite"/>
    </source>
</evidence>
<name>A0A545UIE0_9GAMM</name>
<dbReference type="RefSeq" id="WP_142892081.1">
    <property type="nucleotide sequence ID" value="NZ_ML660161.1"/>
</dbReference>
<dbReference type="SMART" id="SM00963">
    <property type="entry name" value="SRP54_N"/>
    <property type="match status" value="1"/>
</dbReference>
<feature type="binding site" evidence="10">
    <location>
        <begin position="199"/>
        <end position="206"/>
    </location>
    <ligand>
        <name>GTP</name>
        <dbReference type="ChEBI" id="CHEBI:37565"/>
    </ligand>
</feature>
<keyword evidence="2 10" id="KW-0963">Cytoplasm</keyword>
<evidence type="ECO:0000259" key="13">
    <source>
        <dbReference type="SMART" id="SM00962"/>
    </source>
</evidence>